<reference evidence="3 4" key="1">
    <citation type="submission" date="2024-05" db="EMBL/GenBank/DDBJ databases">
        <title>A draft genome resource for the thread blight pathogen Marasmius tenuissimus strain MS-2.</title>
        <authorList>
            <person name="Yulfo-Soto G.E."/>
            <person name="Baruah I.K."/>
            <person name="Amoako-Attah I."/>
            <person name="Bukari Y."/>
            <person name="Meinhardt L.W."/>
            <person name="Bailey B.A."/>
            <person name="Cohen S.P."/>
        </authorList>
    </citation>
    <scope>NUCLEOTIDE SEQUENCE [LARGE SCALE GENOMIC DNA]</scope>
    <source>
        <strain evidence="3 4">MS-2</strain>
    </source>
</reference>
<feature type="region of interest" description="Disordered" evidence="2">
    <location>
        <begin position="55"/>
        <end position="132"/>
    </location>
</feature>
<evidence type="ECO:0000256" key="2">
    <source>
        <dbReference type="SAM" id="MobiDB-lite"/>
    </source>
</evidence>
<sequence length="625" mass="68277">MPITTTEKEEEVEDCEEADPEAAMDELMGSMVRTTRGGHTQPVEWDVLEIDSNEEVKGRRAGSRRTSRVQRRSVVIPPVEPTGTRASSSCRVAQPVASGSSSSASSSRPSITIRIPAQRSREENSSTPVVQPPRVIVPAPTVVADDDEEEIPVARSTRARQRDAVAEDEWDRQQAGRATAQLANHQQNLQAGCSNPRRDGLRTNPRPARTRQVLDGVVMPPVPVPIAEDSMLMPPPPPRDSAPRSMTPLFMPTRSTTPQMDWGRDVLGEGFGQPVLYYNLREFEDAGFAELLTANEIRRAVKKPVILLPHPIEPGGGSVLGESREVDPVGNFLLRYPSEEGEIVEEEEEGSVLEEGEIVEGISCRDSSELSSYDQNLLPDSSDVAPGFQEDVPMSEPLEGNGEKTPTARCSPSLPFIDTPSASSRPNSTLETMVPMDRLREAQEERSALEQELQQARRDMASMGTEIGCLRAQNADTVVHQNLSRLLSHNGITVSPEEIPAVLDIAERGVHASAGPILGAIAAMTEDYHSLVIRVRASVPPGISDLLRPLADKSSDMGDFLRASVSAFNSVFHEPCVAEDDGFSDQMDMRARTKNWLIVNQPSPELGKQKDREFDDSEGPGPSKR</sequence>
<keyword evidence="1" id="KW-0175">Coiled coil</keyword>
<feature type="region of interest" description="Disordered" evidence="2">
    <location>
        <begin position="26"/>
        <end position="45"/>
    </location>
</feature>
<feature type="coiled-coil region" evidence="1">
    <location>
        <begin position="439"/>
        <end position="466"/>
    </location>
</feature>
<dbReference type="Proteomes" id="UP001437256">
    <property type="component" value="Unassembled WGS sequence"/>
</dbReference>
<dbReference type="EMBL" id="JBBXMP010000228">
    <property type="protein sequence ID" value="KAL0059417.1"/>
    <property type="molecule type" value="Genomic_DNA"/>
</dbReference>
<feature type="compositionally biased region" description="Basic residues" evidence="2">
    <location>
        <begin position="59"/>
        <end position="71"/>
    </location>
</feature>
<evidence type="ECO:0000313" key="4">
    <source>
        <dbReference type="Proteomes" id="UP001437256"/>
    </source>
</evidence>
<feature type="compositionally biased region" description="Low complexity" evidence="2">
    <location>
        <begin position="98"/>
        <end position="110"/>
    </location>
</feature>
<feature type="compositionally biased region" description="Polar residues" evidence="2">
    <location>
        <begin position="370"/>
        <end position="379"/>
    </location>
</feature>
<feature type="region of interest" description="Disordered" evidence="2">
    <location>
        <begin position="598"/>
        <end position="625"/>
    </location>
</feature>
<feature type="compositionally biased region" description="Polar residues" evidence="2">
    <location>
        <begin position="420"/>
        <end position="429"/>
    </location>
</feature>
<feature type="region of interest" description="Disordered" evidence="2">
    <location>
        <begin position="1"/>
        <end position="20"/>
    </location>
</feature>
<proteinExistence type="predicted"/>
<evidence type="ECO:0000256" key="1">
    <source>
        <dbReference type="SAM" id="Coils"/>
    </source>
</evidence>
<accession>A0ABR2ZCL9</accession>
<feature type="compositionally biased region" description="Acidic residues" evidence="2">
    <location>
        <begin position="8"/>
        <end position="20"/>
    </location>
</feature>
<feature type="region of interest" description="Disordered" evidence="2">
    <location>
        <begin position="370"/>
        <end position="429"/>
    </location>
</feature>
<evidence type="ECO:0000313" key="3">
    <source>
        <dbReference type="EMBL" id="KAL0059417.1"/>
    </source>
</evidence>
<comment type="caution">
    <text evidence="3">The sequence shown here is derived from an EMBL/GenBank/DDBJ whole genome shotgun (WGS) entry which is preliminary data.</text>
</comment>
<organism evidence="3 4">
    <name type="scientific">Marasmius tenuissimus</name>
    <dbReference type="NCBI Taxonomy" id="585030"/>
    <lineage>
        <taxon>Eukaryota</taxon>
        <taxon>Fungi</taxon>
        <taxon>Dikarya</taxon>
        <taxon>Basidiomycota</taxon>
        <taxon>Agaricomycotina</taxon>
        <taxon>Agaricomycetes</taxon>
        <taxon>Agaricomycetidae</taxon>
        <taxon>Agaricales</taxon>
        <taxon>Marasmiineae</taxon>
        <taxon>Marasmiaceae</taxon>
        <taxon>Marasmius</taxon>
    </lineage>
</organism>
<protein>
    <submittedName>
        <fullName evidence="3">Uncharacterized protein</fullName>
    </submittedName>
</protein>
<gene>
    <name evidence="3" type="ORF">AAF712_013858</name>
</gene>
<keyword evidence="4" id="KW-1185">Reference proteome</keyword>
<name>A0ABR2ZCL9_9AGAR</name>